<dbReference type="WBParaSite" id="MBELARI_LOCUS2429">
    <property type="protein sequence ID" value="MBELARI_LOCUS2429"/>
    <property type="gene ID" value="MBELARI_LOCUS2429"/>
</dbReference>
<organism evidence="1 2">
    <name type="scientific">Mesorhabditis belari</name>
    <dbReference type="NCBI Taxonomy" id="2138241"/>
    <lineage>
        <taxon>Eukaryota</taxon>
        <taxon>Metazoa</taxon>
        <taxon>Ecdysozoa</taxon>
        <taxon>Nematoda</taxon>
        <taxon>Chromadorea</taxon>
        <taxon>Rhabditida</taxon>
        <taxon>Rhabditina</taxon>
        <taxon>Rhabditomorpha</taxon>
        <taxon>Rhabditoidea</taxon>
        <taxon>Rhabditidae</taxon>
        <taxon>Mesorhabditinae</taxon>
        <taxon>Mesorhabditis</taxon>
    </lineage>
</organism>
<evidence type="ECO:0000313" key="2">
    <source>
        <dbReference type="WBParaSite" id="MBELARI_LOCUS2429"/>
    </source>
</evidence>
<protein>
    <submittedName>
        <fullName evidence="2">Uncharacterized protein</fullName>
    </submittedName>
</protein>
<sequence>MSPGIVVQKATIRNKQLLEYPTKCKALSSGFGSANGVYTIDHLGNIQLEMRQSAHHSLSRRLGTIGDYICGLGLTSGLLFSGYVWQNGGRIENRVVCRLSGQQLHYGT</sequence>
<keyword evidence="1" id="KW-1185">Reference proteome</keyword>
<name>A0AAF3F6J6_9BILA</name>
<dbReference type="AlphaFoldDB" id="A0AAF3F6J6"/>
<reference evidence="2" key="1">
    <citation type="submission" date="2024-02" db="UniProtKB">
        <authorList>
            <consortium name="WormBaseParasite"/>
        </authorList>
    </citation>
    <scope>IDENTIFICATION</scope>
</reference>
<dbReference type="Proteomes" id="UP000887575">
    <property type="component" value="Unassembled WGS sequence"/>
</dbReference>
<accession>A0AAF3F6J6</accession>
<evidence type="ECO:0000313" key="1">
    <source>
        <dbReference type="Proteomes" id="UP000887575"/>
    </source>
</evidence>
<proteinExistence type="predicted"/>